<organism evidence="2">
    <name type="scientific">Streptomyces sp. Y1</name>
    <dbReference type="NCBI Taxonomy" id="3238634"/>
    <lineage>
        <taxon>Bacteria</taxon>
        <taxon>Bacillati</taxon>
        <taxon>Actinomycetota</taxon>
        <taxon>Actinomycetes</taxon>
        <taxon>Kitasatosporales</taxon>
        <taxon>Streptomycetaceae</taxon>
        <taxon>Streptomyces</taxon>
    </lineage>
</organism>
<evidence type="ECO:0000256" key="1">
    <source>
        <dbReference type="SAM" id="Coils"/>
    </source>
</evidence>
<reference evidence="2" key="1">
    <citation type="submission" date="2024-07" db="EMBL/GenBank/DDBJ databases">
        <authorList>
            <person name="Yu S.T."/>
        </authorList>
    </citation>
    <scope>NUCLEOTIDE SEQUENCE</scope>
    <source>
        <strain evidence="2">Y1</strain>
    </source>
</reference>
<proteinExistence type="predicted"/>
<accession>A0AB39TVV3</accession>
<gene>
    <name evidence="2" type="ORF">AB2U05_34415</name>
</gene>
<dbReference type="RefSeq" id="WP_369185410.1">
    <property type="nucleotide sequence ID" value="NZ_CP163445.1"/>
</dbReference>
<dbReference type="EMBL" id="CP163445">
    <property type="protein sequence ID" value="XDQ83240.1"/>
    <property type="molecule type" value="Genomic_DNA"/>
</dbReference>
<sequence length="84" mass="9585">MSRKAVNRDEAARLREQIAQLGRQLATVEHQLERLEITRKTVLGLVTPAPTCTSSRPWEVQRAPDRRIEIPPNGAEFIVQRTVQ</sequence>
<keyword evidence="1" id="KW-0175">Coiled coil</keyword>
<evidence type="ECO:0000313" key="2">
    <source>
        <dbReference type="EMBL" id="XDQ83240.1"/>
    </source>
</evidence>
<feature type="coiled-coil region" evidence="1">
    <location>
        <begin position="4"/>
        <end position="38"/>
    </location>
</feature>
<dbReference type="AlphaFoldDB" id="A0AB39TVV3"/>
<name>A0AB39TVV3_9ACTN</name>
<protein>
    <submittedName>
        <fullName evidence="2">Uncharacterized protein</fullName>
    </submittedName>
</protein>